<dbReference type="PANTHER" id="PTHR40050:SF1">
    <property type="entry name" value="INNER SPORE COAT PROTEIN H"/>
    <property type="match status" value="1"/>
</dbReference>
<proteinExistence type="predicted"/>
<reference evidence="1" key="1">
    <citation type="submission" date="2018-05" db="EMBL/GenBank/DDBJ databases">
        <authorList>
            <person name="Lanie J.A."/>
            <person name="Ng W.-L."/>
            <person name="Kazmierczak K.M."/>
            <person name="Andrzejewski T.M."/>
            <person name="Davidsen T.M."/>
            <person name="Wayne K.J."/>
            <person name="Tettelin H."/>
            <person name="Glass J.I."/>
            <person name="Rusch D."/>
            <person name="Podicherti R."/>
            <person name="Tsui H.-C.T."/>
            <person name="Winkler M.E."/>
        </authorList>
    </citation>
    <scope>NUCLEOTIDE SEQUENCE</scope>
</reference>
<protein>
    <submittedName>
        <fullName evidence="1">Uncharacterized protein</fullName>
    </submittedName>
</protein>
<gene>
    <name evidence="1" type="ORF">METZ01_LOCUS454860</name>
</gene>
<accession>A0A383A274</accession>
<dbReference type="PANTHER" id="PTHR40050">
    <property type="entry name" value="INNER SPORE COAT PROTEIN H"/>
    <property type="match status" value="1"/>
</dbReference>
<feature type="non-terminal residue" evidence="1">
    <location>
        <position position="254"/>
    </location>
</feature>
<dbReference type="Pfam" id="PF08757">
    <property type="entry name" value="CotH"/>
    <property type="match status" value="1"/>
</dbReference>
<dbReference type="EMBL" id="UINC01188674">
    <property type="protein sequence ID" value="SVE02006.1"/>
    <property type="molecule type" value="Genomic_DNA"/>
</dbReference>
<sequence>PYQVHILEISFYNPDYDQILQERWEVDDKTYELATVVFNGDTLDSVGVRYKGNSTFWWTQETGSPKYPLNIDFDLIYDDQDLLGYTKVKLSNSIFDATFVRETLGYLTESYYLPTSETGYMNVFINGELIGLYVSVESVNKPFLTKHFGNNEGTFFKCEPQFHYGSQYDAWPDMRWYGSDSMEYEYQKGYELKSETGWTDLLDLIYTLNFNLDSIETILNVDRVLWLFASSNVMPDLDAYTGLYMHNYYLYRNS</sequence>
<organism evidence="1">
    <name type="scientific">marine metagenome</name>
    <dbReference type="NCBI Taxonomy" id="408172"/>
    <lineage>
        <taxon>unclassified sequences</taxon>
        <taxon>metagenomes</taxon>
        <taxon>ecological metagenomes</taxon>
    </lineage>
</organism>
<name>A0A383A274_9ZZZZ</name>
<dbReference type="InterPro" id="IPR014867">
    <property type="entry name" value="Spore_coat_CotH_CotH2/3/7"/>
</dbReference>
<evidence type="ECO:0000313" key="1">
    <source>
        <dbReference type="EMBL" id="SVE02006.1"/>
    </source>
</evidence>
<feature type="non-terminal residue" evidence="1">
    <location>
        <position position="1"/>
    </location>
</feature>
<dbReference type="AlphaFoldDB" id="A0A383A274"/>